<evidence type="ECO:0000256" key="1">
    <source>
        <dbReference type="ARBA" id="ARBA00004123"/>
    </source>
</evidence>
<keyword evidence="9" id="KW-1185">Reference proteome</keyword>
<dbReference type="Gene3D" id="2.20.25.80">
    <property type="entry name" value="WRKY domain"/>
    <property type="match status" value="1"/>
</dbReference>
<evidence type="ECO:0000256" key="4">
    <source>
        <dbReference type="ARBA" id="ARBA00023163"/>
    </source>
</evidence>
<feature type="compositionally biased region" description="Basic and acidic residues" evidence="6">
    <location>
        <begin position="93"/>
        <end position="113"/>
    </location>
</feature>
<organism evidence="8 9">
    <name type="scientific">Rhododendron griersonianum</name>
    <dbReference type="NCBI Taxonomy" id="479676"/>
    <lineage>
        <taxon>Eukaryota</taxon>
        <taxon>Viridiplantae</taxon>
        <taxon>Streptophyta</taxon>
        <taxon>Embryophyta</taxon>
        <taxon>Tracheophyta</taxon>
        <taxon>Spermatophyta</taxon>
        <taxon>Magnoliopsida</taxon>
        <taxon>eudicotyledons</taxon>
        <taxon>Gunneridae</taxon>
        <taxon>Pentapetalae</taxon>
        <taxon>asterids</taxon>
        <taxon>Ericales</taxon>
        <taxon>Ericaceae</taxon>
        <taxon>Ericoideae</taxon>
        <taxon>Rhodoreae</taxon>
        <taxon>Rhododendron</taxon>
    </lineage>
</organism>
<keyword evidence="3" id="KW-0238">DNA-binding</keyword>
<dbReference type="InterPro" id="IPR036576">
    <property type="entry name" value="WRKY_dom_sf"/>
</dbReference>
<evidence type="ECO:0000256" key="5">
    <source>
        <dbReference type="ARBA" id="ARBA00023242"/>
    </source>
</evidence>
<feature type="region of interest" description="Disordered" evidence="6">
    <location>
        <begin position="75"/>
        <end position="131"/>
    </location>
</feature>
<dbReference type="PROSITE" id="PS50811">
    <property type="entry name" value="WRKY"/>
    <property type="match status" value="1"/>
</dbReference>
<feature type="compositionally biased region" description="Polar residues" evidence="6">
    <location>
        <begin position="83"/>
        <end position="92"/>
    </location>
</feature>
<proteinExistence type="predicted"/>
<feature type="domain" description="WRKY" evidence="7">
    <location>
        <begin position="127"/>
        <end position="190"/>
    </location>
</feature>
<dbReference type="SMART" id="SM00774">
    <property type="entry name" value="WRKY"/>
    <property type="match status" value="1"/>
</dbReference>
<accession>A0AAV6KE42</accession>
<keyword evidence="2" id="KW-0805">Transcription regulation</keyword>
<dbReference type="Proteomes" id="UP000823749">
    <property type="component" value="Chromosome 5"/>
</dbReference>
<dbReference type="AlphaFoldDB" id="A0AAV6KE42"/>
<dbReference type="PANTHER" id="PTHR31282">
    <property type="entry name" value="WRKY TRANSCRIPTION FACTOR 21-RELATED"/>
    <property type="match status" value="1"/>
</dbReference>
<evidence type="ECO:0000313" key="9">
    <source>
        <dbReference type="Proteomes" id="UP000823749"/>
    </source>
</evidence>
<dbReference type="GO" id="GO:0003700">
    <property type="term" value="F:DNA-binding transcription factor activity"/>
    <property type="evidence" value="ECO:0007669"/>
    <property type="project" value="InterPro"/>
</dbReference>
<dbReference type="InterPro" id="IPR044810">
    <property type="entry name" value="WRKY_plant"/>
</dbReference>
<reference evidence="8" key="1">
    <citation type="submission" date="2020-08" db="EMBL/GenBank/DDBJ databases">
        <title>Plant Genome Project.</title>
        <authorList>
            <person name="Zhang R.-G."/>
        </authorList>
    </citation>
    <scope>NUCLEOTIDE SEQUENCE</scope>
    <source>
        <strain evidence="8">WSP0</strain>
        <tissue evidence="8">Leaf</tissue>
    </source>
</reference>
<keyword evidence="4" id="KW-0804">Transcription</keyword>
<dbReference type="SUPFAM" id="SSF118290">
    <property type="entry name" value="WRKY DNA-binding domain"/>
    <property type="match status" value="1"/>
</dbReference>
<name>A0AAV6KE42_9ERIC</name>
<evidence type="ECO:0000256" key="6">
    <source>
        <dbReference type="SAM" id="MobiDB-lite"/>
    </source>
</evidence>
<comment type="subcellular location">
    <subcellularLocation>
        <location evidence="1">Nucleus</location>
    </subcellularLocation>
</comment>
<gene>
    <name evidence="8" type="ORF">RHGRI_015662</name>
</gene>
<dbReference type="InterPro" id="IPR003657">
    <property type="entry name" value="WRKY_dom"/>
</dbReference>
<sequence>MDSSSPSENLLGDREKLIQLLVQGHESANKLRLTLGKPSAADDKSSVAALDLVKKVLGSFAESMSIVNRRPTEGVFDKVPANTGGNSPSSNGRKADDSEESSKSTSAFKERRGSYKRRKTTQTSTRTTPNLVDDGHAWRKYGQKVILNAKHPRNYYRCTHKFDQGCLATKQVQITEEDPPMYRTTYHGSHTCQNLLKPPQIILDSTIPGDSSNSVFLSFGSTNYPSTKLNHETYYYPTSPLVKREYSPPTQELKPSFNHNQSTSTDHLFLLSDFTDFNSSVPMPVLSSESDHGDVISSSGVYSCTTSTTHDDSHSFDLDMLVDVGDLDVSQFEYPLDN</sequence>
<evidence type="ECO:0000313" key="8">
    <source>
        <dbReference type="EMBL" id="KAG5550776.1"/>
    </source>
</evidence>
<dbReference type="Pfam" id="PF03106">
    <property type="entry name" value="WRKY"/>
    <property type="match status" value="1"/>
</dbReference>
<dbReference type="EMBL" id="JACTNZ010000005">
    <property type="protein sequence ID" value="KAG5550776.1"/>
    <property type="molecule type" value="Genomic_DNA"/>
</dbReference>
<comment type="caution">
    <text evidence="8">The sequence shown here is derived from an EMBL/GenBank/DDBJ whole genome shotgun (WGS) entry which is preliminary data.</text>
</comment>
<protein>
    <recommendedName>
        <fullName evidence="7">WRKY domain-containing protein</fullName>
    </recommendedName>
</protein>
<evidence type="ECO:0000259" key="7">
    <source>
        <dbReference type="PROSITE" id="PS50811"/>
    </source>
</evidence>
<dbReference type="GO" id="GO:0043565">
    <property type="term" value="F:sequence-specific DNA binding"/>
    <property type="evidence" value="ECO:0007669"/>
    <property type="project" value="InterPro"/>
</dbReference>
<evidence type="ECO:0000256" key="3">
    <source>
        <dbReference type="ARBA" id="ARBA00023125"/>
    </source>
</evidence>
<evidence type="ECO:0000256" key="2">
    <source>
        <dbReference type="ARBA" id="ARBA00023015"/>
    </source>
</evidence>
<dbReference type="GO" id="GO:0005634">
    <property type="term" value="C:nucleus"/>
    <property type="evidence" value="ECO:0007669"/>
    <property type="project" value="UniProtKB-SubCell"/>
</dbReference>
<keyword evidence="5" id="KW-0539">Nucleus</keyword>